<evidence type="ECO:0000256" key="2">
    <source>
        <dbReference type="ARBA" id="ARBA00022475"/>
    </source>
</evidence>
<keyword evidence="5" id="KW-0472">Membrane</keyword>
<proteinExistence type="predicted"/>
<dbReference type="Proteomes" id="UP001194469">
    <property type="component" value="Unassembled WGS sequence"/>
</dbReference>
<evidence type="ECO:0000256" key="5">
    <source>
        <dbReference type="ARBA" id="ARBA00023136"/>
    </source>
</evidence>
<keyword evidence="2" id="KW-1003">Cell membrane</keyword>
<gene>
    <name evidence="7" type="ORF">FVW20_13870</name>
</gene>
<dbReference type="SUPFAM" id="SSF103190">
    <property type="entry name" value="Sensory domain-like"/>
    <property type="match status" value="1"/>
</dbReference>
<evidence type="ECO:0000313" key="8">
    <source>
        <dbReference type="Proteomes" id="UP001194469"/>
    </source>
</evidence>
<evidence type="ECO:0000313" key="7">
    <source>
        <dbReference type="EMBL" id="MBG3878065.1"/>
    </source>
</evidence>
<feature type="non-terminal residue" evidence="7">
    <location>
        <position position="240"/>
    </location>
</feature>
<dbReference type="CDD" id="cd18773">
    <property type="entry name" value="PDC1_HK_sensor"/>
    <property type="match status" value="1"/>
</dbReference>
<organism evidence="7 8">
    <name type="scientific">Nitratidesulfovibrio oxamicus</name>
    <dbReference type="NCBI Taxonomy" id="32016"/>
    <lineage>
        <taxon>Bacteria</taxon>
        <taxon>Pseudomonadati</taxon>
        <taxon>Thermodesulfobacteriota</taxon>
        <taxon>Desulfovibrionia</taxon>
        <taxon>Desulfovibrionales</taxon>
        <taxon>Desulfovibrionaceae</taxon>
        <taxon>Nitratidesulfovibrio</taxon>
    </lineage>
</organism>
<dbReference type="Pfam" id="PF02743">
    <property type="entry name" value="dCache_1"/>
    <property type="match status" value="1"/>
</dbReference>
<evidence type="ECO:0000256" key="3">
    <source>
        <dbReference type="ARBA" id="ARBA00022692"/>
    </source>
</evidence>
<comment type="subcellular location">
    <subcellularLocation>
        <location evidence="1">Cell membrane</location>
        <topology evidence="1">Multi-pass membrane protein</topology>
    </subcellularLocation>
</comment>
<comment type="caution">
    <text evidence="7">The sequence shown here is derived from an EMBL/GenBank/DDBJ whole genome shotgun (WGS) entry which is preliminary data.</text>
</comment>
<feature type="domain" description="Cache" evidence="6">
    <location>
        <begin position="48"/>
        <end position="219"/>
    </location>
</feature>
<evidence type="ECO:0000256" key="4">
    <source>
        <dbReference type="ARBA" id="ARBA00022989"/>
    </source>
</evidence>
<reference evidence="7 8" key="1">
    <citation type="submission" date="2019-08" db="EMBL/GenBank/DDBJ databases">
        <authorList>
            <person name="Luo N."/>
        </authorList>
    </citation>
    <scope>NUCLEOTIDE SEQUENCE [LARGE SCALE GENOMIC DNA]</scope>
    <source>
        <strain evidence="7 8">NCIMB 9442</strain>
    </source>
</reference>
<sequence>MRVIPLRQRLLLLLAILSSLALVALGTFSYVRAKNIMRHGAESAMALQADTLANAIVSQYAGEYARAVGSLRQDPRMVACLSGRPYDHQGLMASWASFLRQRPEAYFAYFADMSGRVHAIQPPRELPPDFDARTRPWFRRAMEHPGVVGWSDPYSEFITGKTVVSTVATVDDPAGGRPLGVLGLDITTDGLRNILSGVALPSGSGLLVLTAKGHPVTATGLGAALADRVDTTPLRNLARG</sequence>
<dbReference type="Gene3D" id="3.30.450.20">
    <property type="entry name" value="PAS domain"/>
    <property type="match status" value="2"/>
</dbReference>
<evidence type="ECO:0000256" key="1">
    <source>
        <dbReference type="ARBA" id="ARBA00004651"/>
    </source>
</evidence>
<protein>
    <submittedName>
        <fullName evidence="7">Sensor domain-containing diguanylate cyclase</fullName>
    </submittedName>
</protein>
<keyword evidence="3" id="KW-0812">Transmembrane</keyword>
<keyword evidence="4" id="KW-1133">Transmembrane helix</keyword>
<dbReference type="InterPro" id="IPR029151">
    <property type="entry name" value="Sensor-like_sf"/>
</dbReference>
<evidence type="ECO:0000259" key="6">
    <source>
        <dbReference type="Pfam" id="PF02743"/>
    </source>
</evidence>
<dbReference type="EMBL" id="VRYY01000454">
    <property type="protein sequence ID" value="MBG3878065.1"/>
    <property type="molecule type" value="Genomic_DNA"/>
</dbReference>
<dbReference type="InterPro" id="IPR033479">
    <property type="entry name" value="dCache_1"/>
</dbReference>
<accession>A0ABS0J6H3</accession>
<keyword evidence="8" id="KW-1185">Reference proteome</keyword>
<name>A0ABS0J6H3_9BACT</name>
<dbReference type="RefSeq" id="WP_196610076.1">
    <property type="nucleotide sequence ID" value="NZ_VRYY01000454.1"/>
</dbReference>